<dbReference type="EMBL" id="RSFA01000034">
    <property type="protein sequence ID" value="RSD31345.1"/>
    <property type="molecule type" value="Genomic_DNA"/>
</dbReference>
<dbReference type="PANTHER" id="PTHR23419">
    <property type="entry name" value="DIVALENT CATION TOLERANCE CUTA-RELATED"/>
    <property type="match status" value="1"/>
</dbReference>
<proteinExistence type="inferred from homology"/>
<dbReference type="SUPFAM" id="SSF54913">
    <property type="entry name" value="GlnB-like"/>
    <property type="match status" value="1"/>
</dbReference>
<dbReference type="AlphaFoldDB" id="A0A3R9E0B2"/>
<name>A0A3R9E0B2_9VIBR</name>
<evidence type="ECO:0000313" key="3">
    <source>
        <dbReference type="Proteomes" id="UP000269041"/>
    </source>
</evidence>
<dbReference type="InterPro" id="IPR015867">
    <property type="entry name" value="N-reg_PII/ATP_PRibTrfase_C"/>
</dbReference>
<dbReference type="InterPro" id="IPR011322">
    <property type="entry name" value="N-reg_PII-like_a/b"/>
</dbReference>
<dbReference type="OrthoDB" id="37622at2"/>
<reference evidence="2 3" key="1">
    <citation type="submission" date="2018-12" db="EMBL/GenBank/DDBJ databases">
        <title>Genomic taxonomy of the Vibrionaceae family.</title>
        <authorList>
            <person name="Gomez-Gil B."/>
            <person name="Enciso-Ibarra K."/>
        </authorList>
    </citation>
    <scope>NUCLEOTIDE SEQUENCE [LARGE SCALE GENOMIC DNA]</scope>
    <source>
        <strain evidence="2 3">CAIM 594</strain>
    </source>
</reference>
<sequence length="80" mass="9291">MKEQFCMVLTTTDCQEFAQKIIDAVLEQRLAACIQTIPIQSSYWWDGQVHSDNELPEIIHMPITKGFDPYLAWLDETTRS</sequence>
<dbReference type="PANTHER" id="PTHR23419:SF8">
    <property type="entry name" value="FI09726P"/>
    <property type="match status" value="1"/>
</dbReference>
<gene>
    <name evidence="2" type="ORF">EJA03_09365</name>
</gene>
<dbReference type="Proteomes" id="UP000269041">
    <property type="component" value="Unassembled WGS sequence"/>
</dbReference>
<dbReference type="Pfam" id="PF03091">
    <property type="entry name" value="CutA1"/>
    <property type="match status" value="1"/>
</dbReference>
<comment type="caution">
    <text evidence="2">The sequence shown here is derived from an EMBL/GenBank/DDBJ whole genome shotgun (WGS) entry which is preliminary data.</text>
</comment>
<dbReference type="GO" id="GO:0005507">
    <property type="term" value="F:copper ion binding"/>
    <property type="evidence" value="ECO:0007669"/>
    <property type="project" value="TreeGrafter"/>
</dbReference>
<evidence type="ECO:0000256" key="1">
    <source>
        <dbReference type="ARBA" id="ARBA00010169"/>
    </source>
</evidence>
<dbReference type="RefSeq" id="WP_125320978.1">
    <property type="nucleotide sequence ID" value="NZ_AP024890.1"/>
</dbReference>
<comment type="similarity">
    <text evidence="1">Belongs to the CutA family.</text>
</comment>
<dbReference type="GO" id="GO:0010038">
    <property type="term" value="P:response to metal ion"/>
    <property type="evidence" value="ECO:0007669"/>
    <property type="project" value="InterPro"/>
</dbReference>
<organism evidence="2 3">
    <name type="scientific">Vibrio pectenicida</name>
    <dbReference type="NCBI Taxonomy" id="62763"/>
    <lineage>
        <taxon>Bacteria</taxon>
        <taxon>Pseudomonadati</taxon>
        <taxon>Pseudomonadota</taxon>
        <taxon>Gammaproteobacteria</taxon>
        <taxon>Vibrionales</taxon>
        <taxon>Vibrionaceae</taxon>
        <taxon>Vibrio</taxon>
    </lineage>
</organism>
<keyword evidence="3" id="KW-1185">Reference proteome</keyword>
<dbReference type="Gene3D" id="3.30.70.120">
    <property type="match status" value="1"/>
</dbReference>
<accession>A0A3R9E0B2</accession>
<dbReference type="InterPro" id="IPR004323">
    <property type="entry name" value="Ion_tolerance_CutA"/>
</dbReference>
<protein>
    <submittedName>
        <fullName evidence="2">Divalent-cation tolerance protein CutA</fullName>
    </submittedName>
</protein>
<evidence type="ECO:0000313" key="2">
    <source>
        <dbReference type="EMBL" id="RSD31345.1"/>
    </source>
</evidence>